<feature type="transmembrane region" description="Helical" evidence="1">
    <location>
        <begin position="156"/>
        <end position="173"/>
    </location>
</feature>
<dbReference type="AlphaFoldDB" id="A0AA86PT58"/>
<dbReference type="Proteomes" id="UP001642409">
    <property type="component" value="Unassembled WGS sequence"/>
</dbReference>
<feature type="transmembrane region" description="Helical" evidence="1">
    <location>
        <begin position="47"/>
        <end position="67"/>
    </location>
</feature>
<evidence type="ECO:0000313" key="3">
    <source>
        <dbReference type="EMBL" id="CAL6042719.1"/>
    </source>
</evidence>
<evidence type="ECO:0000313" key="2">
    <source>
        <dbReference type="EMBL" id="CAI9944316.1"/>
    </source>
</evidence>
<dbReference type="EMBL" id="CATOUU010000722">
    <property type="protein sequence ID" value="CAI9944316.1"/>
    <property type="molecule type" value="Genomic_DNA"/>
</dbReference>
<keyword evidence="1" id="KW-0472">Membrane</keyword>
<evidence type="ECO:0000313" key="4">
    <source>
        <dbReference type="Proteomes" id="UP001642409"/>
    </source>
</evidence>
<feature type="transmembrane region" description="Helical" evidence="1">
    <location>
        <begin position="216"/>
        <end position="238"/>
    </location>
</feature>
<keyword evidence="1" id="KW-1133">Transmembrane helix</keyword>
<evidence type="ECO:0000256" key="1">
    <source>
        <dbReference type="SAM" id="Phobius"/>
    </source>
</evidence>
<reference evidence="2" key="1">
    <citation type="submission" date="2023-06" db="EMBL/GenBank/DDBJ databases">
        <authorList>
            <person name="Kurt Z."/>
        </authorList>
    </citation>
    <scope>NUCLEOTIDE SEQUENCE</scope>
</reference>
<keyword evidence="4" id="KW-1185">Reference proteome</keyword>
<keyword evidence="1" id="KW-0812">Transmembrane</keyword>
<name>A0AA86PT58_9EUKA</name>
<accession>A0AA86PT58</accession>
<organism evidence="2">
    <name type="scientific">Hexamita inflata</name>
    <dbReference type="NCBI Taxonomy" id="28002"/>
    <lineage>
        <taxon>Eukaryota</taxon>
        <taxon>Metamonada</taxon>
        <taxon>Diplomonadida</taxon>
        <taxon>Hexamitidae</taxon>
        <taxon>Hexamitinae</taxon>
        <taxon>Hexamita</taxon>
    </lineage>
</organism>
<comment type="caution">
    <text evidence="2">The sequence shown here is derived from an EMBL/GenBank/DDBJ whole genome shotgun (WGS) entry which is preliminary data.</text>
</comment>
<feature type="transmembrane region" description="Helical" evidence="1">
    <location>
        <begin position="245"/>
        <end position="264"/>
    </location>
</feature>
<protein>
    <submittedName>
        <fullName evidence="2">Uncharacterized protein</fullName>
    </submittedName>
</protein>
<feature type="transmembrane region" description="Helical" evidence="1">
    <location>
        <begin position="370"/>
        <end position="388"/>
    </location>
</feature>
<feature type="transmembrane region" description="Helical" evidence="1">
    <location>
        <begin position="408"/>
        <end position="430"/>
    </location>
</feature>
<reference evidence="3 4" key="2">
    <citation type="submission" date="2024-07" db="EMBL/GenBank/DDBJ databases">
        <authorList>
            <person name="Akdeniz Z."/>
        </authorList>
    </citation>
    <scope>NUCLEOTIDE SEQUENCE [LARGE SCALE GENOMIC DNA]</scope>
</reference>
<feature type="transmembrane region" description="Helical" evidence="1">
    <location>
        <begin position="312"/>
        <end position="331"/>
    </location>
</feature>
<feature type="transmembrane region" description="Helical" evidence="1">
    <location>
        <begin position="102"/>
        <end position="121"/>
    </location>
</feature>
<feature type="transmembrane region" description="Helical" evidence="1">
    <location>
        <begin position="450"/>
        <end position="471"/>
    </location>
</feature>
<gene>
    <name evidence="2" type="ORF">HINF_LOCUS31961</name>
    <name evidence="3" type="ORF">HINF_LOCUS39729</name>
</gene>
<proteinExistence type="predicted"/>
<sequence>MDTVLLQKQNVSDQLNAYTTTECTPEPAAIDIQKLERYNILSKRMSYWINIFRTIVMIQVMAFHYSYKVTKGYGQQAFCDIINVPKDKCTRSWLEILLPHPLVGYGSACTCFFFAMAGFFSQMKFEQLYEKHRDNTKKFLSQFVYQYVKRYMQMHAVLFVFGLGYGGFLYFVFGENGRDVYYNGPRMPGYWMAYYFPFYWPGRVLKYQDYVSGSSWFSLSLMNVEFVFYMVYLLSYFIRKQINPGFLYSLVYLAVLTTGLTLFYQLYKGDTDIDANLYYLGGLWLYWARKWYVDSKVGRKAIDFVYTKEGQITRIVLFTVLIYAWLVISRIEYHSGMAFILLPLLFDTLPAYEFKGLFKSFFKEMNRLGMAFYILHNPFIMAAMPKYFPAIMPKSLNGINSITTNWFVAWWYVLIFAGLSYPLWFMLQPFECCLDFFKNFKKNKDNKKKFWANISLSIISLSVTATLIVLVQTDTFGHDYVPPPETWHVLHTE</sequence>
<dbReference type="EMBL" id="CAXDID020000154">
    <property type="protein sequence ID" value="CAL6042719.1"/>
    <property type="molecule type" value="Genomic_DNA"/>
</dbReference>